<dbReference type="InterPro" id="IPR041413">
    <property type="entry name" value="MLTR_LBD"/>
</dbReference>
<dbReference type="PROSITE" id="PS50943">
    <property type="entry name" value="HTH_CROC1"/>
    <property type="match status" value="1"/>
</dbReference>
<dbReference type="RefSeq" id="WP_067875565.1">
    <property type="nucleotide sequence ID" value="NZ_JAAXOP010000014.1"/>
</dbReference>
<dbReference type="InterPro" id="IPR010982">
    <property type="entry name" value="Lambda_DNA-bd_dom_sf"/>
</dbReference>
<protein>
    <submittedName>
        <fullName evidence="2">Helix-turn-helix domain-containing protein</fullName>
    </submittedName>
</protein>
<reference evidence="2 3" key="1">
    <citation type="submission" date="2020-04" db="EMBL/GenBank/DDBJ databases">
        <title>MicrobeNet Type strains.</title>
        <authorList>
            <person name="Nicholson A.C."/>
        </authorList>
    </citation>
    <scope>NUCLEOTIDE SEQUENCE [LARGE SCALE GENOMIC DNA]</scope>
    <source>
        <strain evidence="2 3">JCM 12354</strain>
    </source>
</reference>
<dbReference type="Gene3D" id="3.30.450.180">
    <property type="match status" value="1"/>
</dbReference>
<organism evidence="2 3">
    <name type="scientific">Nocardia vermiculata</name>
    <dbReference type="NCBI Taxonomy" id="257274"/>
    <lineage>
        <taxon>Bacteria</taxon>
        <taxon>Bacillati</taxon>
        <taxon>Actinomycetota</taxon>
        <taxon>Actinomycetes</taxon>
        <taxon>Mycobacteriales</taxon>
        <taxon>Nocardiaceae</taxon>
        <taxon>Nocardia</taxon>
    </lineage>
</organism>
<accession>A0A846Y4W9</accession>
<evidence type="ECO:0000313" key="3">
    <source>
        <dbReference type="Proteomes" id="UP000565711"/>
    </source>
</evidence>
<feature type="domain" description="HTH cro/C1-type" evidence="1">
    <location>
        <begin position="36"/>
        <end position="83"/>
    </location>
</feature>
<evidence type="ECO:0000313" key="2">
    <source>
        <dbReference type="EMBL" id="NKY52970.1"/>
    </source>
</evidence>
<dbReference type="PANTHER" id="PTHR35010:SF2">
    <property type="entry name" value="BLL4672 PROTEIN"/>
    <property type="match status" value="1"/>
</dbReference>
<evidence type="ECO:0000259" key="1">
    <source>
        <dbReference type="PROSITE" id="PS50943"/>
    </source>
</evidence>
<gene>
    <name evidence="2" type="ORF">HGA08_22460</name>
</gene>
<comment type="caution">
    <text evidence="2">The sequence shown here is derived from an EMBL/GenBank/DDBJ whole genome shotgun (WGS) entry which is preliminary data.</text>
</comment>
<dbReference type="Pfam" id="PF17765">
    <property type="entry name" value="MLTR_LBD"/>
    <property type="match status" value="1"/>
</dbReference>
<dbReference type="EMBL" id="JAAXOP010000014">
    <property type="protein sequence ID" value="NKY52970.1"/>
    <property type="molecule type" value="Genomic_DNA"/>
</dbReference>
<dbReference type="SUPFAM" id="SSF47413">
    <property type="entry name" value="lambda repressor-like DNA-binding domains"/>
    <property type="match status" value="1"/>
</dbReference>
<dbReference type="Proteomes" id="UP000565711">
    <property type="component" value="Unassembled WGS sequence"/>
</dbReference>
<dbReference type="CDD" id="cd00093">
    <property type="entry name" value="HTH_XRE"/>
    <property type="match status" value="1"/>
</dbReference>
<dbReference type="GO" id="GO:0003677">
    <property type="term" value="F:DNA binding"/>
    <property type="evidence" value="ECO:0007669"/>
    <property type="project" value="InterPro"/>
</dbReference>
<proteinExistence type="predicted"/>
<dbReference type="SMART" id="SM00530">
    <property type="entry name" value="HTH_XRE"/>
    <property type="match status" value="1"/>
</dbReference>
<dbReference type="InterPro" id="IPR001387">
    <property type="entry name" value="Cro/C1-type_HTH"/>
</dbReference>
<dbReference type="Gene3D" id="1.10.260.40">
    <property type="entry name" value="lambda repressor-like DNA-binding domains"/>
    <property type="match status" value="1"/>
</dbReference>
<dbReference type="Pfam" id="PF13560">
    <property type="entry name" value="HTH_31"/>
    <property type="match status" value="1"/>
</dbReference>
<sequence>MSGDGQLGEFLRARRARLVPDEVGLPRYPGRRRVSGLRREELAQLAGVSVSYYTRLEQGQSANASDSVLEALADALRLDQHERAHLRQLATRRSRPPRRPAPERLHPLTRDLMRPLETVPAVVLGRRTDILAWNALGHALLAGHIDRTAVDRPADRPNQARLLFLDPHLRELYADWPRKARIMVGHLRLVAGQHPDDAALAALIGELSMKSPEFAALWSDHRVSPCAGQSHELRHPVLGSLTVYQQILVPARSPEQSVVVVTAADAGSADSLQLLTRSIRELGAGDDHVAAPVFESATSARRPGA</sequence>
<dbReference type="PANTHER" id="PTHR35010">
    <property type="entry name" value="BLL4672 PROTEIN-RELATED"/>
    <property type="match status" value="1"/>
</dbReference>
<name>A0A846Y4W9_9NOCA</name>
<keyword evidence="3" id="KW-1185">Reference proteome</keyword>
<dbReference type="AlphaFoldDB" id="A0A846Y4W9"/>